<evidence type="ECO:0000313" key="2">
    <source>
        <dbReference type="Proteomes" id="UP000818029"/>
    </source>
</evidence>
<dbReference type="RefSeq" id="XP_040966314.1">
    <property type="nucleotide sequence ID" value="XM_041110380.1"/>
</dbReference>
<feature type="region of interest" description="Disordered" evidence="1">
    <location>
        <begin position="98"/>
        <end position="132"/>
    </location>
</feature>
<protein>
    <submittedName>
        <fullName evidence="3">Transcription initiation factor TFIID subunit 4b-like isoform X2</fullName>
    </submittedName>
</protein>
<feature type="region of interest" description="Disordered" evidence="1">
    <location>
        <begin position="10"/>
        <end position="72"/>
    </location>
</feature>
<sequence length="132" mass="14173">MDPSIVKFFEEDEDESMHSGADVEAFQAALNRDIEGDASTSQPPDSDTVLSQGSNRVSSQSLAQWPTVGQDGNANFQHPTTCSKCTAAIIRNGAKATGTSCYGSLQQPNDVPQGVNCLPPQQKQPQDDHHKE</sequence>
<keyword evidence="2" id="KW-1185">Reference proteome</keyword>
<gene>
    <name evidence="3" type="primary">LOC121226494</name>
</gene>
<organism evidence="2 3">
    <name type="scientific">Gossypium hirsutum</name>
    <name type="common">Upland cotton</name>
    <name type="synonym">Gossypium mexicanum</name>
    <dbReference type="NCBI Taxonomy" id="3635"/>
    <lineage>
        <taxon>Eukaryota</taxon>
        <taxon>Viridiplantae</taxon>
        <taxon>Streptophyta</taxon>
        <taxon>Embryophyta</taxon>
        <taxon>Tracheophyta</taxon>
        <taxon>Spermatophyta</taxon>
        <taxon>Magnoliopsida</taxon>
        <taxon>eudicotyledons</taxon>
        <taxon>Gunneridae</taxon>
        <taxon>Pentapetalae</taxon>
        <taxon>rosids</taxon>
        <taxon>malvids</taxon>
        <taxon>Malvales</taxon>
        <taxon>Malvaceae</taxon>
        <taxon>Malvoideae</taxon>
        <taxon>Gossypium</taxon>
    </lineage>
</organism>
<proteinExistence type="predicted"/>
<accession>A0ABM3BGZ1</accession>
<reference evidence="3" key="1">
    <citation type="submission" date="2025-08" db="UniProtKB">
        <authorList>
            <consortium name="RefSeq"/>
        </authorList>
    </citation>
    <scope>IDENTIFICATION</scope>
</reference>
<feature type="compositionally biased region" description="Polar residues" evidence="1">
    <location>
        <begin position="98"/>
        <end position="110"/>
    </location>
</feature>
<dbReference type="Proteomes" id="UP000818029">
    <property type="component" value="Unplaced"/>
</dbReference>
<evidence type="ECO:0000313" key="3">
    <source>
        <dbReference type="RefSeq" id="XP_040966314.1"/>
    </source>
</evidence>
<feature type="compositionally biased region" description="Polar residues" evidence="1">
    <location>
        <begin position="38"/>
        <end position="64"/>
    </location>
</feature>
<evidence type="ECO:0000256" key="1">
    <source>
        <dbReference type="SAM" id="MobiDB-lite"/>
    </source>
</evidence>
<dbReference type="GeneID" id="121226494"/>
<name>A0ABM3BGZ1_GOSHI</name>